<dbReference type="InterPro" id="IPR010520">
    <property type="entry name" value="FrsA-like"/>
</dbReference>
<dbReference type="Gene3D" id="3.40.50.1820">
    <property type="entry name" value="alpha/beta hydrolase"/>
    <property type="match status" value="1"/>
</dbReference>
<comment type="caution">
    <text evidence="1">The sequence shown here is derived from an EMBL/GenBank/DDBJ whole genome shotgun (WGS) entry which is preliminary data.</text>
</comment>
<protein>
    <recommendedName>
        <fullName evidence="3">Alpha/beta hydrolase</fullName>
    </recommendedName>
</protein>
<dbReference type="OrthoDB" id="217645at2"/>
<name>A0A323UE30_RHOPL</name>
<dbReference type="RefSeq" id="WP_110787231.1">
    <property type="nucleotide sequence ID" value="NZ_QKQS01000023.1"/>
</dbReference>
<dbReference type="Gene3D" id="1.20.1440.110">
    <property type="entry name" value="acylaminoacyl peptidase"/>
    <property type="match status" value="1"/>
</dbReference>
<gene>
    <name evidence="1" type="ORF">DNX69_17680</name>
</gene>
<dbReference type="Proteomes" id="UP000248134">
    <property type="component" value="Unassembled WGS sequence"/>
</dbReference>
<dbReference type="EMBL" id="QKQS01000023">
    <property type="protein sequence ID" value="PZA11142.1"/>
    <property type="molecule type" value="Genomic_DNA"/>
</dbReference>
<proteinExistence type="predicted"/>
<evidence type="ECO:0000313" key="2">
    <source>
        <dbReference type="Proteomes" id="UP000248134"/>
    </source>
</evidence>
<sequence length="372" mass="40199">MRFDNGIQDHLDFRGLLGHDEYSDEFRRLLCVAKNDGVSFYECLTAAQLIRSNNGPGWRQAWEELARTHLRRAEDFVRAGNGAAAQKAWLHAANYFMAAAIGSNPESADPALGALAGNCLRHYLENLRPQGETVAIPWLEGRSLEGFFLPVGSLGADAAPVVVCIAETRRTKEEILSLVLRSARQRGMSLLCVDLPDDAAAARSGPATAITAILDYLIDCRGIDRTRIAVIGDGSPSSLVTRGIALDGRVAAAVCDGGLWDLWASRQTDASGAALGMMPGCTRPPAVTCPLLVPLRAGDGIEPGHARHLLDQHYPGNREILLKVFGETSNAPWTADGYDLVLVADFVFDWLSQRLKLDDIEAAGSDGVERRL</sequence>
<dbReference type="InterPro" id="IPR029058">
    <property type="entry name" value="AB_hydrolase_fold"/>
</dbReference>
<organism evidence="1 2">
    <name type="scientific">Rhodopseudomonas palustris</name>
    <dbReference type="NCBI Taxonomy" id="1076"/>
    <lineage>
        <taxon>Bacteria</taxon>
        <taxon>Pseudomonadati</taxon>
        <taxon>Pseudomonadota</taxon>
        <taxon>Alphaproteobacteria</taxon>
        <taxon>Hyphomicrobiales</taxon>
        <taxon>Nitrobacteraceae</taxon>
        <taxon>Rhodopseudomonas</taxon>
    </lineage>
</organism>
<accession>A0A323UE30</accession>
<reference evidence="1 2" key="1">
    <citation type="submission" date="2018-06" db="EMBL/GenBank/DDBJ databases">
        <title>Draft Whole-Genome Sequence of the purple photosynthetic bacterium Rhodospeudomonas palustris XCP.</title>
        <authorList>
            <person name="Rayyan A."/>
            <person name="Meyer T.E."/>
            <person name="Kyndt J.A."/>
        </authorList>
    </citation>
    <scope>NUCLEOTIDE SEQUENCE [LARGE SCALE GENOMIC DNA]</scope>
    <source>
        <strain evidence="1 2">XCP</strain>
    </source>
</reference>
<dbReference type="AlphaFoldDB" id="A0A323UE30"/>
<evidence type="ECO:0000313" key="1">
    <source>
        <dbReference type="EMBL" id="PZA11142.1"/>
    </source>
</evidence>
<evidence type="ECO:0008006" key="3">
    <source>
        <dbReference type="Google" id="ProtNLM"/>
    </source>
</evidence>
<dbReference type="SUPFAM" id="SSF53474">
    <property type="entry name" value="alpha/beta-Hydrolases"/>
    <property type="match status" value="1"/>
</dbReference>
<dbReference type="Pfam" id="PF06500">
    <property type="entry name" value="FrsA-like"/>
    <property type="match status" value="1"/>
</dbReference>